<evidence type="ECO:0000256" key="1">
    <source>
        <dbReference type="SAM" id="MobiDB-lite"/>
    </source>
</evidence>
<accession>A0ABQ4TTU0</accession>
<gene>
    <name evidence="2" type="ORF">EKPJFOCH_3882</name>
</gene>
<organism evidence="2 3">
    <name type="scientific">Methylobacterium thuringiense</name>
    <dbReference type="NCBI Taxonomy" id="1003091"/>
    <lineage>
        <taxon>Bacteria</taxon>
        <taxon>Pseudomonadati</taxon>
        <taxon>Pseudomonadota</taxon>
        <taxon>Alphaproteobacteria</taxon>
        <taxon>Hyphomicrobiales</taxon>
        <taxon>Methylobacteriaceae</taxon>
        <taxon>Methylobacterium</taxon>
    </lineage>
</organism>
<keyword evidence="3" id="KW-1185">Reference proteome</keyword>
<comment type="caution">
    <text evidence="2">The sequence shown here is derived from an EMBL/GenBank/DDBJ whole genome shotgun (WGS) entry which is preliminary data.</text>
</comment>
<dbReference type="Proteomes" id="UP001055101">
    <property type="component" value="Unassembled WGS sequence"/>
</dbReference>
<evidence type="ECO:0000313" key="2">
    <source>
        <dbReference type="EMBL" id="GJE57368.1"/>
    </source>
</evidence>
<evidence type="ECO:0000313" key="3">
    <source>
        <dbReference type="Proteomes" id="UP001055101"/>
    </source>
</evidence>
<reference evidence="2" key="2">
    <citation type="submission" date="2021-08" db="EMBL/GenBank/DDBJ databases">
        <authorList>
            <person name="Tani A."/>
            <person name="Ola A."/>
            <person name="Ogura Y."/>
            <person name="Katsura K."/>
            <person name="Hayashi T."/>
        </authorList>
    </citation>
    <scope>NUCLEOTIDE SEQUENCE</scope>
    <source>
        <strain evidence="2">DSM 23674</strain>
    </source>
</reference>
<feature type="compositionally biased region" description="Basic and acidic residues" evidence="1">
    <location>
        <begin position="41"/>
        <end position="68"/>
    </location>
</feature>
<dbReference type="EMBL" id="BPRA01000022">
    <property type="protein sequence ID" value="GJE57368.1"/>
    <property type="molecule type" value="Genomic_DNA"/>
</dbReference>
<dbReference type="RefSeq" id="WP_238232709.1">
    <property type="nucleotide sequence ID" value="NZ_BPRA01000022.1"/>
</dbReference>
<name>A0ABQ4TTU0_9HYPH</name>
<reference evidence="2" key="1">
    <citation type="journal article" date="2021" name="Front. Microbiol.">
        <title>Comprehensive Comparative Genomics and Phenotyping of Methylobacterium Species.</title>
        <authorList>
            <person name="Alessa O."/>
            <person name="Ogura Y."/>
            <person name="Fujitani Y."/>
            <person name="Takami H."/>
            <person name="Hayashi T."/>
            <person name="Sahin N."/>
            <person name="Tani A."/>
        </authorList>
    </citation>
    <scope>NUCLEOTIDE SEQUENCE</scope>
    <source>
        <strain evidence="2">DSM 23674</strain>
    </source>
</reference>
<sequence length="68" mass="7506">MSQSKTDSTPADRRTEDGETNDEQQHIGTHAPFGAPLDPTESQKLENGRKVSDSQHVTMPERSRDAAK</sequence>
<feature type="region of interest" description="Disordered" evidence="1">
    <location>
        <begin position="1"/>
        <end position="68"/>
    </location>
</feature>
<protein>
    <submittedName>
        <fullName evidence="2">Uncharacterized protein</fullName>
    </submittedName>
</protein>
<proteinExistence type="predicted"/>